<accession>T0HAQ5</accession>
<protein>
    <submittedName>
        <fullName evidence="1">Uncharacterized protein</fullName>
    </submittedName>
</protein>
<sequence>MPGKFLAGYGECAILQEQGRTSFRVQIVCRQPKSLHQSNKPVSVGQQNGTIIEKIPGHHLDMRAGGCMIGQQGDPAIGS</sequence>
<gene>
    <name evidence="1" type="ORF">RLDS_16820</name>
</gene>
<proteinExistence type="predicted"/>
<dbReference type="Proteomes" id="UP000015531">
    <property type="component" value="Unassembled WGS sequence"/>
</dbReference>
<dbReference type="EMBL" id="ATDP01000097">
    <property type="protein sequence ID" value="EQB13396.1"/>
    <property type="molecule type" value="Genomic_DNA"/>
</dbReference>
<keyword evidence="2" id="KW-1185">Reference proteome</keyword>
<comment type="caution">
    <text evidence="1">The sequence shown here is derived from an EMBL/GenBank/DDBJ whole genome shotgun (WGS) entry which is preliminary data.</text>
</comment>
<dbReference type="PATRIC" id="fig|1331060.3.peg.3232"/>
<reference evidence="1 2" key="1">
    <citation type="journal article" date="2013" name="Genome Announc.">
        <title>Draft Genome Sequence of Sphingobium lactosutens Strain DS20T, Isolated from a Hexachlorocyclohexane Dumpsite.</title>
        <authorList>
            <person name="Kumar R."/>
            <person name="Dwivedi V."/>
            <person name="Negi V."/>
            <person name="Khurana J.P."/>
            <person name="Lal R."/>
        </authorList>
    </citation>
    <scope>NUCLEOTIDE SEQUENCE [LARGE SCALE GENOMIC DNA]</scope>
    <source>
        <strain evidence="1 2">DS20</strain>
    </source>
</reference>
<evidence type="ECO:0000313" key="2">
    <source>
        <dbReference type="Proteomes" id="UP000015531"/>
    </source>
</evidence>
<dbReference type="AlphaFoldDB" id="T0HAQ5"/>
<name>T0HAQ5_9SPHN</name>
<evidence type="ECO:0000313" key="1">
    <source>
        <dbReference type="EMBL" id="EQB13396.1"/>
    </source>
</evidence>
<organism evidence="1 2">
    <name type="scientific">Sphingobium lactosutens DS20</name>
    <dbReference type="NCBI Taxonomy" id="1331060"/>
    <lineage>
        <taxon>Bacteria</taxon>
        <taxon>Pseudomonadati</taxon>
        <taxon>Pseudomonadota</taxon>
        <taxon>Alphaproteobacteria</taxon>
        <taxon>Sphingomonadales</taxon>
        <taxon>Sphingomonadaceae</taxon>
        <taxon>Sphingobium</taxon>
    </lineage>
</organism>